<dbReference type="Proteomes" id="UP000469558">
    <property type="component" value="Unassembled WGS sequence"/>
</dbReference>
<dbReference type="OrthoDB" id="3485856at2759"/>
<proteinExistence type="predicted"/>
<sequence length="129" mass="14603">MKSHHKCTKTTANYTSGKLCKFTTNASSDRGEDLEIYLIDSCRDTITSHYTSYTFFECLVHCTKPSDLVSQKSLYSSYAQLVEAVKKDLLRLADTYILGSNADIHVIVGIDVEYKGNKKAFVSVWRPYI</sequence>
<dbReference type="EMBL" id="QGMK01003177">
    <property type="protein sequence ID" value="TVY53879.1"/>
    <property type="molecule type" value="Genomic_DNA"/>
</dbReference>
<keyword evidence="2" id="KW-1185">Reference proteome</keyword>
<comment type="caution">
    <text evidence="1">The sequence shown here is derived from an EMBL/GenBank/DDBJ whole genome shotgun (WGS) entry which is preliminary data.</text>
</comment>
<reference evidence="1 2" key="1">
    <citation type="submission" date="2018-05" db="EMBL/GenBank/DDBJ databases">
        <title>Genome sequencing and assembly of the regulated plant pathogen Lachnellula willkommii and related sister species for the development of diagnostic species identification markers.</title>
        <authorList>
            <person name="Giroux E."/>
            <person name="Bilodeau G."/>
        </authorList>
    </citation>
    <scope>NUCLEOTIDE SEQUENCE [LARGE SCALE GENOMIC DNA]</scope>
    <source>
        <strain evidence="1 2">CBS 268.59</strain>
    </source>
</reference>
<accession>A0A8T9BV75</accession>
<evidence type="ECO:0000313" key="2">
    <source>
        <dbReference type="Proteomes" id="UP000469558"/>
    </source>
</evidence>
<dbReference type="AlphaFoldDB" id="A0A8T9BV75"/>
<gene>
    <name evidence="1" type="ORF">LSUE1_G008847</name>
</gene>
<name>A0A8T9BV75_9HELO</name>
<evidence type="ECO:0000313" key="1">
    <source>
        <dbReference type="EMBL" id="TVY53879.1"/>
    </source>
</evidence>
<protein>
    <submittedName>
        <fullName evidence="1">Uncharacterized protein</fullName>
    </submittedName>
</protein>
<organism evidence="1 2">
    <name type="scientific">Lachnellula suecica</name>
    <dbReference type="NCBI Taxonomy" id="602035"/>
    <lineage>
        <taxon>Eukaryota</taxon>
        <taxon>Fungi</taxon>
        <taxon>Dikarya</taxon>
        <taxon>Ascomycota</taxon>
        <taxon>Pezizomycotina</taxon>
        <taxon>Leotiomycetes</taxon>
        <taxon>Helotiales</taxon>
        <taxon>Lachnaceae</taxon>
        <taxon>Lachnellula</taxon>
    </lineage>
</organism>